<protein>
    <submittedName>
        <fullName evidence="1">Uncharacterized protein</fullName>
    </submittedName>
</protein>
<dbReference type="AlphaFoldDB" id="A0AAD4VFR5"/>
<sequence length="119" mass="13632">MASTDLPPIMIEIHGQAWGFYGHDWHYIFLFTRDAICEALTLGFWVEFLLNLVKDLARAVFGARAIHNIESFFGPDEIRAVANALNLKQCEVENQHGELRALLFAQVFLLTVLTVWQKQ</sequence>
<accession>A0AAD4VFR5</accession>
<evidence type="ECO:0000313" key="2">
    <source>
        <dbReference type="Proteomes" id="UP001054821"/>
    </source>
</evidence>
<evidence type="ECO:0000313" key="1">
    <source>
        <dbReference type="EMBL" id="KAI5323367.1"/>
    </source>
</evidence>
<reference evidence="1 2" key="1">
    <citation type="journal article" date="2022" name="G3 (Bethesda)">
        <title>Whole-genome sequence and methylome profiling of the almond [Prunus dulcis (Mill.) D.A. Webb] cultivar 'Nonpareil'.</title>
        <authorList>
            <person name="D'Amico-Willman K.M."/>
            <person name="Ouma W.Z."/>
            <person name="Meulia T."/>
            <person name="Sideli G.M."/>
            <person name="Gradziel T.M."/>
            <person name="Fresnedo-Ramirez J."/>
        </authorList>
    </citation>
    <scope>NUCLEOTIDE SEQUENCE [LARGE SCALE GENOMIC DNA]</scope>
    <source>
        <strain evidence="1">Clone GOH B32 T37-40</strain>
    </source>
</reference>
<organism evidence="1 2">
    <name type="scientific">Prunus dulcis</name>
    <name type="common">Almond</name>
    <name type="synonym">Amygdalus dulcis</name>
    <dbReference type="NCBI Taxonomy" id="3755"/>
    <lineage>
        <taxon>Eukaryota</taxon>
        <taxon>Viridiplantae</taxon>
        <taxon>Streptophyta</taxon>
        <taxon>Embryophyta</taxon>
        <taxon>Tracheophyta</taxon>
        <taxon>Spermatophyta</taxon>
        <taxon>Magnoliopsida</taxon>
        <taxon>eudicotyledons</taxon>
        <taxon>Gunneridae</taxon>
        <taxon>Pentapetalae</taxon>
        <taxon>rosids</taxon>
        <taxon>fabids</taxon>
        <taxon>Rosales</taxon>
        <taxon>Rosaceae</taxon>
        <taxon>Amygdaloideae</taxon>
        <taxon>Amygdaleae</taxon>
        <taxon>Prunus</taxon>
    </lineage>
</organism>
<dbReference type="Proteomes" id="UP001054821">
    <property type="component" value="Chromosome 6"/>
</dbReference>
<keyword evidence="2" id="KW-1185">Reference proteome</keyword>
<name>A0AAD4VFR5_PRUDU</name>
<proteinExistence type="predicted"/>
<gene>
    <name evidence="1" type="ORF">L3X38_032439</name>
</gene>
<dbReference type="EMBL" id="JAJFAZ020000006">
    <property type="protein sequence ID" value="KAI5323367.1"/>
    <property type="molecule type" value="Genomic_DNA"/>
</dbReference>
<comment type="caution">
    <text evidence="1">The sequence shown here is derived from an EMBL/GenBank/DDBJ whole genome shotgun (WGS) entry which is preliminary data.</text>
</comment>